<evidence type="ECO:0000256" key="2">
    <source>
        <dbReference type="ARBA" id="ARBA00022475"/>
    </source>
</evidence>
<feature type="transmembrane region" description="Helical" evidence="6">
    <location>
        <begin position="401"/>
        <end position="422"/>
    </location>
</feature>
<organism evidence="7">
    <name type="scientific">bioreactor metagenome</name>
    <dbReference type="NCBI Taxonomy" id="1076179"/>
    <lineage>
        <taxon>unclassified sequences</taxon>
        <taxon>metagenomes</taxon>
        <taxon>ecological metagenomes</taxon>
    </lineage>
</organism>
<feature type="transmembrane region" description="Helical" evidence="6">
    <location>
        <begin position="377"/>
        <end position="395"/>
    </location>
</feature>
<evidence type="ECO:0000313" key="7">
    <source>
        <dbReference type="EMBL" id="MPM50799.1"/>
    </source>
</evidence>
<evidence type="ECO:0000256" key="1">
    <source>
        <dbReference type="ARBA" id="ARBA00004651"/>
    </source>
</evidence>
<dbReference type="PANTHER" id="PTHR30250">
    <property type="entry name" value="PST FAMILY PREDICTED COLANIC ACID TRANSPORTER"/>
    <property type="match status" value="1"/>
</dbReference>
<dbReference type="AlphaFoldDB" id="A0A645AC96"/>
<name>A0A645AC96_9ZZZZ</name>
<dbReference type="InterPro" id="IPR050833">
    <property type="entry name" value="Poly_Biosynth_Transport"/>
</dbReference>
<evidence type="ECO:0000256" key="4">
    <source>
        <dbReference type="ARBA" id="ARBA00022989"/>
    </source>
</evidence>
<accession>A0A645AC96</accession>
<feature type="transmembrane region" description="Helical" evidence="6">
    <location>
        <begin position="461"/>
        <end position="487"/>
    </location>
</feature>
<evidence type="ECO:0000256" key="5">
    <source>
        <dbReference type="ARBA" id="ARBA00023136"/>
    </source>
</evidence>
<feature type="transmembrane region" description="Helical" evidence="6">
    <location>
        <begin position="156"/>
        <end position="177"/>
    </location>
</feature>
<evidence type="ECO:0008006" key="8">
    <source>
        <dbReference type="Google" id="ProtNLM"/>
    </source>
</evidence>
<protein>
    <recommendedName>
        <fullName evidence="8">Polysaccharide biosynthesis protein C-terminal domain-containing protein</fullName>
    </recommendedName>
</protein>
<proteinExistence type="predicted"/>
<feature type="transmembrane region" description="Helical" evidence="6">
    <location>
        <begin position="83"/>
        <end position="105"/>
    </location>
</feature>
<feature type="transmembrane region" description="Helical" evidence="6">
    <location>
        <begin position="314"/>
        <end position="337"/>
    </location>
</feature>
<evidence type="ECO:0000256" key="3">
    <source>
        <dbReference type="ARBA" id="ARBA00022692"/>
    </source>
</evidence>
<feature type="transmembrane region" description="Helical" evidence="6">
    <location>
        <begin position="125"/>
        <end position="149"/>
    </location>
</feature>
<dbReference type="EMBL" id="VSSQ01013132">
    <property type="protein sequence ID" value="MPM50799.1"/>
    <property type="molecule type" value="Genomic_DNA"/>
</dbReference>
<reference evidence="7" key="1">
    <citation type="submission" date="2019-08" db="EMBL/GenBank/DDBJ databases">
        <authorList>
            <person name="Kucharzyk K."/>
            <person name="Murdoch R.W."/>
            <person name="Higgins S."/>
            <person name="Loffler F."/>
        </authorList>
    </citation>
    <scope>NUCLEOTIDE SEQUENCE</scope>
</reference>
<dbReference type="GO" id="GO:0005886">
    <property type="term" value="C:plasma membrane"/>
    <property type="evidence" value="ECO:0007669"/>
    <property type="project" value="UniProtKB-SubCell"/>
</dbReference>
<feature type="transmembrane region" description="Helical" evidence="6">
    <location>
        <begin position="250"/>
        <end position="274"/>
    </location>
</feature>
<comment type="caution">
    <text evidence="7">The sequence shown here is derived from an EMBL/GenBank/DDBJ whole genome shotgun (WGS) entry which is preliminary data.</text>
</comment>
<keyword evidence="5 6" id="KW-0472">Membrane</keyword>
<keyword evidence="3 6" id="KW-0812">Transmembrane</keyword>
<feature type="transmembrane region" description="Helical" evidence="6">
    <location>
        <begin position="343"/>
        <end position="365"/>
    </location>
</feature>
<keyword evidence="4 6" id="KW-1133">Transmembrane helix</keyword>
<gene>
    <name evidence="7" type="ORF">SDC9_97542</name>
</gene>
<feature type="transmembrane region" description="Helical" evidence="6">
    <location>
        <begin position="41"/>
        <end position="62"/>
    </location>
</feature>
<sequence length="512" mass="58141">MKHNQVRIGALLSYVNTFVGVFVGMLYVPLVLKILSIEEYGLYQVVGAITAYLGLMDLRLATTTVRYYSQALATGNEKRQQEVLSTSYLLFLGMAALLLALGLPITKLFSVVYAPTLTIQQFAQGIIMVWLGVGSFAIAFPTHVFSAVINSHERFIFLRLVSILSSIIKPFLSYALLIMHPMAVTLSFVQLLLSIGMFIAYYIYNRGILHVRFTVRAFRKDLARDMLKFSFFLIIIAIVDQVYWQAGKLFLGALVGTASVALFSFAVQITRYYVTISSSLNSLLFPRISKLVVAIEENVNELNRLFIRYSRVQGMILMLILSGFILYGKQFIGLWIGQQYDQVYYLTLAFMIPFTWDLTQNFGISVLNAMNKHKYRAWLYSLVVLMYIILCYPIVKRFGAVGCAVLSGACILVGNGFGLSILYSRLAHLRMRSYFFWMLRLLPCTLIALAPGYFLLIRYPIFSWFGLVVQGMLFCIVYGIAIYFLYFSQDERLEVGKKVASLSKKFLKSKDV</sequence>
<keyword evidence="2" id="KW-1003">Cell membrane</keyword>
<feature type="transmembrane region" description="Helical" evidence="6">
    <location>
        <begin position="12"/>
        <end position="35"/>
    </location>
</feature>
<dbReference type="PANTHER" id="PTHR30250:SF26">
    <property type="entry name" value="PSMA PROTEIN"/>
    <property type="match status" value="1"/>
</dbReference>
<evidence type="ECO:0000256" key="6">
    <source>
        <dbReference type="SAM" id="Phobius"/>
    </source>
</evidence>
<dbReference type="Pfam" id="PF01943">
    <property type="entry name" value="Polysacc_synt"/>
    <property type="match status" value="1"/>
</dbReference>
<comment type="subcellular location">
    <subcellularLocation>
        <location evidence="1">Cell membrane</location>
        <topology evidence="1">Multi-pass membrane protein</topology>
    </subcellularLocation>
</comment>
<feature type="transmembrane region" description="Helical" evidence="6">
    <location>
        <begin position="225"/>
        <end position="244"/>
    </location>
</feature>
<feature type="transmembrane region" description="Helical" evidence="6">
    <location>
        <begin position="183"/>
        <end position="204"/>
    </location>
</feature>
<dbReference type="InterPro" id="IPR002797">
    <property type="entry name" value="Polysacc_synth"/>
</dbReference>
<feature type="transmembrane region" description="Helical" evidence="6">
    <location>
        <begin position="434"/>
        <end position="455"/>
    </location>
</feature>